<feature type="compositionally biased region" description="Low complexity" evidence="2">
    <location>
        <begin position="499"/>
        <end position="512"/>
    </location>
</feature>
<keyword evidence="1" id="KW-0175">Coiled coil</keyword>
<sequence length="856" mass="91729">MPLPLVLAAPSVANGVALLVGGVVLADSVNQSLTNNANRGYSDNYSQQPLGGFDTVPNLSTNRPSNPPENPVWDGRSTGTGALSDQLADSRRTSLRDSYMPLVGTAPSQPQPPTRAQGRSSSVPTPRGREKIQDKLLPQLGSASDLFRNTGNAISNSVATAGRLVPRLPNFPFFLDPENTKKALRDKQQREAQQRDNSRVDNAGQRIGGSPPFTGGQMTGVDYAVYVKATYPNGFQRWSAGVNVWDDVGLRNLINAGQFDSITGAITGISVGEVQPNLSRGYSINGVFGVSFPSLGTLAAQTIEIIEIQRVDNQPDTGGDPSATEGTDTNKKPQTPAPSPDNWYYGNVPVNVGGKALEESKKLWEEKGVDPFKQPTVKPFPQKDPIPTPDPVGSKPTQPPVSRQPNGFPQIQPQEQQQNTSQPTQASRPVRPPQGGFISTPATQTPVTQTYANGMTNEMYNSGTTPSFNRVEPNSQPSYNTANQVRPNQPSQPVDNRAPNTTPTTPTTSNPNDGNFGQTIASILGLTALVTALKIGSDAFVNASLPKIDNINNNTSPQAQQANAKEGVCQSMQPNQCGFEGVKQATTEATNPIKSVLDNLANILAPFIAFAQTALGKILNILNNTVIDRSLAVMNLATNIHNAAMLTRDIGETLGSVVDNVISLTGLRFTNSEGSQVQFTDFIGANFRSFLVSVLGVENYTSLVLNWQKANTIYHSAMAVVNTTQSMIDPISSAVEYGMENVSKIGNSLKEDGVVGENAYPAMDETIRARRVNRFERLNDTLEGAENIASNLSSITSSAVSVKEDYKQLREDSKELRDKANAFNTADLEARAALKAKLPTEITAITLAPAPAEDEE</sequence>
<organism evidence="3 4">
    <name type="scientific">Pseudanabaena mucicola FACHB-723</name>
    <dbReference type="NCBI Taxonomy" id="2692860"/>
    <lineage>
        <taxon>Bacteria</taxon>
        <taxon>Bacillati</taxon>
        <taxon>Cyanobacteriota</taxon>
        <taxon>Cyanophyceae</taxon>
        <taxon>Pseudanabaenales</taxon>
        <taxon>Pseudanabaenaceae</taxon>
        <taxon>Pseudanabaena</taxon>
    </lineage>
</organism>
<evidence type="ECO:0000256" key="1">
    <source>
        <dbReference type="SAM" id="Coils"/>
    </source>
</evidence>
<feature type="coiled-coil region" evidence="1">
    <location>
        <begin position="799"/>
        <end position="826"/>
    </location>
</feature>
<evidence type="ECO:0000313" key="3">
    <source>
        <dbReference type="EMBL" id="MBD2189861.1"/>
    </source>
</evidence>
<protein>
    <submittedName>
        <fullName evidence="3">Uncharacterized protein</fullName>
    </submittedName>
</protein>
<evidence type="ECO:0000256" key="2">
    <source>
        <dbReference type="SAM" id="MobiDB-lite"/>
    </source>
</evidence>
<comment type="caution">
    <text evidence="3">The sequence shown here is derived from an EMBL/GenBank/DDBJ whole genome shotgun (WGS) entry which is preliminary data.</text>
</comment>
<feature type="region of interest" description="Disordered" evidence="2">
    <location>
        <begin position="309"/>
        <end position="347"/>
    </location>
</feature>
<feature type="region of interest" description="Disordered" evidence="2">
    <location>
        <begin position="183"/>
        <end position="214"/>
    </location>
</feature>
<dbReference type="Proteomes" id="UP000642094">
    <property type="component" value="Unassembled WGS sequence"/>
</dbReference>
<keyword evidence="4" id="KW-1185">Reference proteome</keyword>
<feature type="region of interest" description="Disordered" evidence="2">
    <location>
        <begin position="39"/>
        <end position="140"/>
    </location>
</feature>
<gene>
    <name evidence="3" type="ORF">H6F41_17150</name>
</gene>
<accession>A0ABR8A0V4</accession>
<feature type="region of interest" description="Disordered" evidence="2">
    <location>
        <begin position="366"/>
        <end position="516"/>
    </location>
</feature>
<feature type="compositionally biased region" description="Basic and acidic residues" evidence="2">
    <location>
        <begin position="183"/>
        <end position="199"/>
    </location>
</feature>
<feature type="compositionally biased region" description="Polar residues" evidence="2">
    <location>
        <begin position="440"/>
        <end position="494"/>
    </location>
</feature>
<proteinExistence type="predicted"/>
<evidence type="ECO:0000313" key="4">
    <source>
        <dbReference type="Proteomes" id="UP000642094"/>
    </source>
</evidence>
<dbReference type="EMBL" id="JACJQB010000056">
    <property type="protein sequence ID" value="MBD2189861.1"/>
    <property type="molecule type" value="Genomic_DNA"/>
</dbReference>
<reference evidence="3 4" key="1">
    <citation type="journal article" date="2020" name="ISME J.">
        <title>Comparative genomics reveals insights into cyanobacterial evolution and habitat adaptation.</title>
        <authorList>
            <person name="Chen M.Y."/>
            <person name="Teng W.K."/>
            <person name="Zhao L."/>
            <person name="Hu C.X."/>
            <person name="Zhou Y.K."/>
            <person name="Han B.P."/>
            <person name="Song L.R."/>
            <person name="Shu W.S."/>
        </authorList>
    </citation>
    <scope>NUCLEOTIDE SEQUENCE [LARGE SCALE GENOMIC DNA]</scope>
    <source>
        <strain evidence="3 4">FACHB-723</strain>
    </source>
</reference>
<feature type="compositionally biased region" description="Low complexity" evidence="2">
    <location>
        <begin position="409"/>
        <end position="425"/>
    </location>
</feature>
<dbReference type="RefSeq" id="WP_190404676.1">
    <property type="nucleotide sequence ID" value="NZ_JACJQB010000056.1"/>
</dbReference>
<feature type="compositionally biased region" description="Polar residues" evidence="2">
    <location>
        <begin position="39"/>
        <end position="49"/>
    </location>
</feature>
<name>A0ABR8A0V4_9CYAN</name>